<keyword evidence="2" id="KW-1185">Reference proteome</keyword>
<protein>
    <submittedName>
        <fullName evidence="1">Uncharacterized protein</fullName>
    </submittedName>
</protein>
<dbReference type="Proteomes" id="UP001227268">
    <property type="component" value="Unassembled WGS sequence"/>
</dbReference>
<name>A0ACC2V298_9TREE</name>
<gene>
    <name evidence="1" type="ORF">QFC21_006515</name>
</gene>
<evidence type="ECO:0000313" key="1">
    <source>
        <dbReference type="EMBL" id="KAJ9093198.1"/>
    </source>
</evidence>
<evidence type="ECO:0000313" key="2">
    <source>
        <dbReference type="Proteomes" id="UP001227268"/>
    </source>
</evidence>
<dbReference type="EMBL" id="JASBWT010000032">
    <property type="protein sequence ID" value="KAJ9093198.1"/>
    <property type="molecule type" value="Genomic_DNA"/>
</dbReference>
<organism evidence="1 2">
    <name type="scientific">Naganishia friedmannii</name>
    <dbReference type="NCBI Taxonomy" id="89922"/>
    <lineage>
        <taxon>Eukaryota</taxon>
        <taxon>Fungi</taxon>
        <taxon>Dikarya</taxon>
        <taxon>Basidiomycota</taxon>
        <taxon>Agaricomycotina</taxon>
        <taxon>Tremellomycetes</taxon>
        <taxon>Filobasidiales</taxon>
        <taxon>Filobasidiaceae</taxon>
        <taxon>Naganishia</taxon>
    </lineage>
</organism>
<accession>A0ACC2V298</accession>
<reference evidence="1" key="1">
    <citation type="submission" date="2023-04" db="EMBL/GenBank/DDBJ databases">
        <title>Draft Genome sequencing of Naganishia species isolated from polar environments using Oxford Nanopore Technology.</title>
        <authorList>
            <person name="Leo P."/>
            <person name="Venkateswaran K."/>
        </authorList>
    </citation>
    <scope>NUCLEOTIDE SEQUENCE</scope>
    <source>
        <strain evidence="1">MNA-CCFEE 5423</strain>
    </source>
</reference>
<comment type="caution">
    <text evidence="1">The sequence shown here is derived from an EMBL/GenBank/DDBJ whole genome shotgun (WGS) entry which is preliminary data.</text>
</comment>
<sequence>MEATTENLSMLSDLLTQSLSPRPDIRHPAEKNLNATELQPGFLLLVLALVKDDRAALEIRQAAGVYFKNVVRKRWSEETEITQFDRTAVKSQLVPVMVSLSTPGGPAAKLQSQIGEAVAEIASVDFPEQWPNLLDDMVNSLSPDNFTINNGVLTTAHSIFKQWRSQFRTDQLFSTIVVVLGKFCDPYYALFQRVDQLLFNSATPLPSGTSLQELAQTLLLLLELFHDFTCQDLPQFFEDNLNMFMGDVNKAGVGSATGEEFGLIGKYLRWERPELLGEEDDDVPGPIQKVRATICEIAQLFALKYSDDFPQLGLFVSGVWQMLGTVGMGTRDDQLVSKSLGFLSVVVKMGSHRSLFEAQSTLENFVDRIILPNMVMRSKSSFELEQKTAVLTSPFVAIAHEEEMFEDDPLEYIRQDLEPSTENDTRRQAATDFTRALMQLFEGQITGIIGGHIGTFLQQYSANPTENWKSKDTAIYLLTGIASRGSTQHQGATSVNALVNVVDFFSNNVFADLQAESSAVHPILQVDAIKYLFTFRNQLTKEQLVSVLPLLVKHLESANYVVYSYAAITIERILFIKQNGMVLFTQADVRPFAESILMACFRNIESGQTPEKIAENDYLMKCVMRVIITARQSLTPGYQAILARLVAIIGETSKNPSNPRFNQYNFESISALIRFVSAGTPEAVSHFEAALFPPIQYMLSADVSEFIPYAFQICSQLLELHPVNSLPAAYENLLTPLLHAALWESRGNVPALVRLWKSLILRGAEVITQNNQVQGLLGIFQRLIASKNTDVYAFELIGVMYEAVSLLSKFTESALKIMLMPSPRSVMTSYTKTVLMLILNRLQTGKTPAFSQGFARFFLLLCAIPNAGPVFLVEQLQAIQPGLASQILENVILPETRKMPIRDRKVVAVGLTRLLTDGDVLLQPTTVSAWPMVLEAVLDVFTLPQDLKTGEGIEDLDNLDPEETTFQASFSRLGASESTARDPVANVPDAKLFLSKQLAVASARNPGKAIPQESLTPFVAYMQSNKCYV</sequence>
<proteinExistence type="predicted"/>